<dbReference type="Proteomes" id="UP000736335">
    <property type="component" value="Unassembled WGS sequence"/>
</dbReference>
<proteinExistence type="predicted"/>
<dbReference type="EMBL" id="WIUZ02000018">
    <property type="protein sequence ID" value="KAF9779749.1"/>
    <property type="molecule type" value="Genomic_DNA"/>
</dbReference>
<name>A0A9P6L2U5_9AGAM</name>
<evidence type="ECO:0000313" key="2">
    <source>
        <dbReference type="EMBL" id="KAF9779749.1"/>
    </source>
</evidence>
<dbReference type="AlphaFoldDB" id="A0A9P6L2U5"/>
<evidence type="ECO:0000256" key="1">
    <source>
        <dbReference type="SAM" id="Coils"/>
    </source>
</evidence>
<gene>
    <name evidence="2" type="ORF">BJ322DRAFT_1012730</name>
</gene>
<reference evidence="2" key="2">
    <citation type="submission" date="2020-11" db="EMBL/GenBank/DDBJ databases">
        <authorList>
            <consortium name="DOE Joint Genome Institute"/>
            <person name="Kuo A."/>
            <person name="Miyauchi S."/>
            <person name="Kiss E."/>
            <person name="Drula E."/>
            <person name="Kohler A."/>
            <person name="Sanchez-Garcia M."/>
            <person name="Andreopoulos B."/>
            <person name="Barry K.W."/>
            <person name="Bonito G."/>
            <person name="Buee M."/>
            <person name="Carver A."/>
            <person name="Chen C."/>
            <person name="Cichocki N."/>
            <person name="Clum A."/>
            <person name="Culley D."/>
            <person name="Crous P.W."/>
            <person name="Fauchery L."/>
            <person name="Girlanda M."/>
            <person name="Hayes R."/>
            <person name="Keri Z."/>
            <person name="Labutti K."/>
            <person name="Lipzen A."/>
            <person name="Lombard V."/>
            <person name="Magnuson J."/>
            <person name="Maillard F."/>
            <person name="Morin E."/>
            <person name="Murat C."/>
            <person name="Nolan M."/>
            <person name="Ohm R."/>
            <person name="Pangilinan J."/>
            <person name="Pereira M."/>
            <person name="Perotto S."/>
            <person name="Peter M."/>
            <person name="Riley R."/>
            <person name="Sitrit Y."/>
            <person name="Stielow B."/>
            <person name="Szollosi G."/>
            <person name="Zifcakova L."/>
            <person name="Stursova M."/>
            <person name="Spatafora J.W."/>
            <person name="Tedersoo L."/>
            <person name="Vaario L.-M."/>
            <person name="Yamada A."/>
            <person name="Yan M."/>
            <person name="Wang P."/>
            <person name="Xu J."/>
            <person name="Bruns T."/>
            <person name="Baldrian P."/>
            <person name="Vilgalys R."/>
            <person name="Henrissat B."/>
            <person name="Grigoriev I.V."/>
            <person name="Hibbett D."/>
            <person name="Nagy L.G."/>
            <person name="Martin F.M."/>
        </authorList>
    </citation>
    <scope>NUCLEOTIDE SEQUENCE</scope>
    <source>
        <strain evidence="2">UH-Tt-Lm1</strain>
    </source>
</reference>
<organism evidence="2 3">
    <name type="scientific">Thelephora terrestris</name>
    <dbReference type="NCBI Taxonomy" id="56493"/>
    <lineage>
        <taxon>Eukaryota</taxon>
        <taxon>Fungi</taxon>
        <taxon>Dikarya</taxon>
        <taxon>Basidiomycota</taxon>
        <taxon>Agaricomycotina</taxon>
        <taxon>Agaricomycetes</taxon>
        <taxon>Thelephorales</taxon>
        <taxon>Thelephoraceae</taxon>
        <taxon>Thelephora</taxon>
    </lineage>
</organism>
<keyword evidence="1" id="KW-0175">Coiled coil</keyword>
<dbReference type="OrthoDB" id="3052721at2759"/>
<accession>A0A9P6L2U5</accession>
<protein>
    <submittedName>
        <fullName evidence="2">Uncharacterized protein</fullName>
    </submittedName>
</protein>
<sequence>MEHAVQKALKHSRDPDADLPIVRYVKDRRGIVQDWARNAIVTLVNEGVPISKTWSVTKLNADALGVTIVGKWSTRTSGRAVREGGIAAGLMITEYVLNCIAITFSGDGTSHKGIQYSARHAVVISQGCDPPKDLFVGITPEVNHTTDTQFEGWKHTVEHLCDTYNKSPIGSVVPADPTRIWEKLRGYLSDHASDQKKLSGMLQKFHQDCDRELRGEAAMLSGEYAGEWDEVFRERGKALMEEIGGPEKYLNFSLDEQLSFAKRLIREAQICLGERVYERLSPEEKALVDYWVWSGCAMHKDLNAMKGGVDRMASWWKETGDGMTPIALMSKFKAIAANSGSLPEDALVESGDRGGAKLTGLLGSLVKHRETKKGHQERNNRYQTHGFAATEILHHRDLYLAFLRKVADSKALSNELNHLERNVEAGLNDPPTLTELAAMSLYSQVISIPFAQRIRTPNVASLNGLDLGPDYDRIKQHMGAVIDDPDLLLEQTASHRVGTLYGEPWDNEDAINIIRANKDSLPHLREILIAFFKGALETWQDFTRDICDDPKVTEATPEQRRIAFRHPANDLNEGVLGVLRREYRAFPNITFNMVNMKLMSRLNPGVVDYMSKLSPEGRHYLRGMAREQDESKAYRGFLLSQAQEDAKNAKEKRAAADRRKERTDHRMAKLNEFKPILSLKKLKKMTVDGDRVVRIKDQLSWHRHIGRDVNIPKGFHGFRKAIAWVAMIRAVRRHLHGVAHQKLKGAYMQHV</sequence>
<reference evidence="2" key="1">
    <citation type="journal article" date="2020" name="Nat. Commun.">
        <title>Large-scale genome sequencing of mycorrhizal fungi provides insights into the early evolution of symbiotic traits.</title>
        <authorList>
            <person name="Miyauchi S."/>
            <person name="Kiss E."/>
            <person name="Kuo A."/>
            <person name="Drula E."/>
            <person name="Kohler A."/>
            <person name="Sanchez-Garcia M."/>
            <person name="Morin E."/>
            <person name="Andreopoulos B."/>
            <person name="Barry K.W."/>
            <person name="Bonito G."/>
            <person name="Buee M."/>
            <person name="Carver A."/>
            <person name="Chen C."/>
            <person name="Cichocki N."/>
            <person name="Clum A."/>
            <person name="Culley D."/>
            <person name="Crous P.W."/>
            <person name="Fauchery L."/>
            <person name="Girlanda M."/>
            <person name="Hayes R.D."/>
            <person name="Keri Z."/>
            <person name="LaButti K."/>
            <person name="Lipzen A."/>
            <person name="Lombard V."/>
            <person name="Magnuson J."/>
            <person name="Maillard F."/>
            <person name="Murat C."/>
            <person name="Nolan M."/>
            <person name="Ohm R.A."/>
            <person name="Pangilinan J."/>
            <person name="Pereira M.F."/>
            <person name="Perotto S."/>
            <person name="Peter M."/>
            <person name="Pfister S."/>
            <person name="Riley R."/>
            <person name="Sitrit Y."/>
            <person name="Stielow J.B."/>
            <person name="Szollosi G."/>
            <person name="Zifcakova L."/>
            <person name="Stursova M."/>
            <person name="Spatafora J.W."/>
            <person name="Tedersoo L."/>
            <person name="Vaario L.M."/>
            <person name="Yamada A."/>
            <person name="Yan M."/>
            <person name="Wang P."/>
            <person name="Xu J."/>
            <person name="Bruns T."/>
            <person name="Baldrian P."/>
            <person name="Vilgalys R."/>
            <person name="Dunand C."/>
            <person name="Henrissat B."/>
            <person name="Grigoriev I.V."/>
            <person name="Hibbett D."/>
            <person name="Nagy L.G."/>
            <person name="Martin F.M."/>
        </authorList>
    </citation>
    <scope>NUCLEOTIDE SEQUENCE</scope>
    <source>
        <strain evidence="2">UH-Tt-Lm1</strain>
    </source>
</reference>
<comment type="caution">
    <text evidence="2">The sequence shown here is derived from an EMBL/GenBank/DDBJ whole genome shotgun (WGS) entry which is preliminary data.</text>
</comment>
<keyword evidence="3" id="KW-1185">Reference proteome</keyword>
<evidence type="ECO:0000313" key="3">
    <source>
        <dbReference type="Proteomes" id="UP000736335"/>
    </source>
</evidence>
<feature type="coiled-coil region" evidence="1">
    <location>
        <begin position="639"/>
        <end position="666"/>
    </location>
</feature>